<feature type="transmembrane region" description="Helical" evidence="1">
    <location>
        <begin position="320"/>
        <end position="342"/>
    </location>
</feature>
<feature type="transmembrane region" description="Helical" evidence="1">
    <location>
        <begin position="149"/>
        <end position="173"/>
    </location>
</feature>
<feature type="transmembrane region" description="Helical" evidence="1">
    <location>
        <begin position="348"/>
        <end position="365"/>
    </location>
</feature>
<dbReference type="InterPro" id="IPR044851">
    <property type="entry name" value="Wax_synthase"/>
</dbReference>
<feature type="transmembrane region" description="Helical" evidence="1">
    <location>
        <begin position="29"/>
        <end position="48"/>
    </location>
</feature>
<feature type="signal peptide" evidence="2">
    <location>
        <begin position="1"/>
        <end position="19"/>
    </location>
</feature>
<keyword evidence="1" id="KW-0472">Membrane</keyword>
<dbReference type="Proteomes" id="UP000747399">
    <property type="component" value="Unassembled WGS sequence"/>
</dbReference>
<name>A0A8J4F2G2_9CHLO</name>
<proteinExistence type="predicted"/>
<feature type="transmembrane region" description="Helical" evidence="1">
    <location>
        <begin position="82"/>
        <end position="102"/>
    </location>
</feature>
<organism evidence="3 4">
    <name type="scientific">Volvox africanus</name>
    <dbReference type="NCBI Taxonomy" id="51714"/>
    <lineage>
        <taxon>Eukaryota</taxon>
        <taxon>Viridiplantae</taxon>
        <taxon>Chlorophyta</taxon>
        <taxon>core chlorophytes</taxon>
        <taxon>Chlorophyceae</taxon>
        <taxon>CS clade</taxon>
        <taxon>Chlamydomonadales</taxon>
        <taxon>Volvocaceae</taxon>
        <taxon>Volvox</taxon>
    </lineage>
</organism>
<keyword evidence="1" id="KW-1133">Transmembrane helix</keyword>
<keyword evidence="1" id="KW-0812">Transmembrane</keyword>
<protein>
    <recommendedName>
        <fullName evidence="5">Wax synthase domain-containing protein</fullName>
    </recommendedName>
</protein>
<dbReference type="EMBL" id="BNCO01000020">
    <property type="protein sequence ID" value="GIL54918.1"/>
    <property type="molecule type" value="Genomic_DNA"/>
</dbReference>
<dbReference type="GO" id="GO:0008374">
    <property type="term" value="F:O-acyltransferase activity"/>
    <property type="evidence" value="ECO:0007669"/>
    <property type="project" value="InterPro"/>
</dbReference>
<feature type="transmembrane region" description="Helical" evidence="1">
    <location>
        <begin position="114"/>
        <end position="137"/>
    </location>
</feature>
<keyword evidence="2" id="KW-0732">Signal</keyword>
<reference evidence="3" key="1">
    <citation type="journal article" date="2021" name="Proc. Natl. Acad. Sci. U.S.A.">
        <title>Three genomes in the algal genus Volvox reveal the fate of a haploid sex-determining region after a transition to homothallism.</title>
        <authorList>
            <person name="Yamamoto K."/>
            <person name="Hamaji T."/>
            <person name="Kawai-Toyooka H."/>
            <person name="Matsuzaki R."/>
            <person name="Takahashi F."/>
            <person name="Nishimura Y."/>
            <person name="Kawachi M."/>
            <person name="Noguchi H."/>
            <person name="Minakuchi Y."/>
            <person name="Umen J.G."/>
            <person name="Toyoda A."/>
            <person name="Nozaki H."/>
        </authorList>
    </citation>
    <scope>NUCLEOTIDE SEQUENCE</scope>
    <source>
        <strain evidence="3">NIES-3780</strain>
    </source>
</reference>
<keyword evidence="4" id="KW-1185">Reference proteome</keyword>
<feature type="chain" id="PRO_5035323449" description="Wax synthase domain-containing protein" evidence="2">
    <location>
        <begin position="20"/>
        <end position="444"/>
    </location>
</feature>
<feature type="transmembrane region" description="Helical" evidence="1">
    <location>
        <begin position="55"/>
        <end position="76"/>
    </location>
</feature>
<dbReference type="PANTHER" id="PTHR31595">
    <property type="entry name" value="LONG-CHAIN-ALCOHOL O-FATTY-ACYLTRANSFERASE 3-RELATED"/>
    <property type="match status" value="1"/>
</dbReference>
<evidence type="ECO:0000313" key="3">
    <source>
        <dbReference type="EMBL" id="GIL54918.1"/>
    </source>
</evidence>
<gene>
    <name evidence="3" type="ORF">Vafri_10618</name>
</gene>
<evidence type="ECO:0000256" key="1">
    <source>
        <dbReference type="SAM" id="Phobius"/>
    </source>
</evidence>
<dbReference type="PANTHER" id="PTHR31595:SF57">
    <property type="entry name" value="OS04G0481900 PROTEIN"/>
    <property type="match status" value="1"/>
</dbReference>
<dbReference type="AlphaFoldDB" id="A0A8J4F2G2"/>
<evidence type="ECO:0000313" key="4">
    <source>
        <dbReference type="Proteomes" id="UP000747399"/>
    </source>
</evidence>
<dbReference type="GO" id="GO:0006629">
    <property type="term" value="P:lipid metabolic process"/>
    <property type="evidence" value="ECO:0007669"/>
    <property type="project" value="InterPro"/>
</dbReference>
<feature type="transmembrane region" description="Helical" evidence="1">
    <location>
        <begin position="386"/>
        <end position="403"/>
    </location>
</feature>
<evidence type="ECO:0000256" key="2">
    <source>
        <dbReference type="SAM" id="SignalP"/>
    </source>
</evidence>
<evidence type="ECO:0008006" key="5">
    <source>
        <dbReference type="Google" id="ProtNLM"/>
    </source>
</evidence>
<sequence length="444" mass="48579">MVLPTVRLVALLALGLAYATFSVKHQPPGIARLLMSLPVMLLFTVLPLQLQESVIVSGSLGFLLGWLGNFKLLAYSANRGPLAYPGLGAWQWLLFLLLPYFPAKRNHIPARSRAIILSLLCKVALMVGLTFFLLSPFATPYKIVRHTGYALYVWLAASILLDTSMPLGCSLLGHMELQSAMDKPFASISVREFWGQRYNQIVSSILKDTIYDPIMDGGWMACRGTYNEKRSSSAAAADINACSGADAAKGYLEEDGHLPSVVLRSPAVGEAPRHRSAITAVASVTNIVPAASLPPHDRCGSGRVSGSGTMRRRVSKRRRLLAVWSAFAVSGVMHEACLMYMCHNRLEGSFRMMAFFLLQPLIMIAQDNTVEAVSGLVPERLRRSRAAVILQIVVTLALVLLSADQLFWGPFETCRVDERGLAEAMGAFRAVGDWCGRLAVRLPF</sequence>
<comment type="caution">
    <text evidence="3">The sequence shown here is derived from an EMBL/GenBank/DDBJ whole genome shotgun (WGS) entry which is preliminary data.</text>
</comment>
<accession>A0A8J4F2G2</accession>